<protein>
    <recommendedName>
        <fullName evidence="3 6">26S proteasome regulatory subunit RPN2</fullName>
    </recommendedName>
</protein>
<feature type="region of interest" description="Disordered" evidence="7">
    <location>
        <begin position="1059"/>
        <end position="1188"/>
    </location>
</feature>
<name>A0AAD5WV50_9PEZI</name>
<dbReference type="InterPro" id="IPR002015">
    <property type="entry name" value="Proteasome/cyclosome_rpt"/>
</dbReference>
<evidence type="ECO:0000256" key="7">
    <source>
        <dbReference type="SAM" id="MobiDB-lite"/>
    </source>
</evidence>
<feature type="domain" description="26S proteasome non-ATPase regulatory subunit 1/RPN2 N-terminal" evidence="9">
    <location>
        <begin position="199"/>
        <end position="451"/>
    </location>
</feature>
<dbReference type="GO" id="GO:0034515">
    <property type="term" value="C:proteasome storage granule"/>
    <property type="evidence" value="ECO:0007669"/>
    <property type="project" value="TreeGrafter"/>
</dbReference>
<evidence type="ECO:0000256" key="4">
    <source>
        <dbReference type="ARBA" id="ARBA00022737"/>
    </source>
</evidence>
<dbReference type="GO" id="GO:0043161">
    <property type="term" value="P:proteasome-mediated ubiquitin-dependent protein catabolic process"/>
    <property type="evidence" value="ECO:0007669"/>
    <property type="project" value="TreeGrafter"/>
</dbReference>
<feature type="region of interest" description="Disordered" evidence="7">
    <location>
        <begin position="942"/>
        <end position="1040"/>
    </location>
</feature>
<gene>
    <name evidence="10" type="ORF">MKZ38_003905</name>
</gene>
<dbReference type="SUPFAM" id="SSF48371">
    <property type="entry name" value="ARM repeat"/>
    <property type="match status" value="1"/>
</dbReference>
<dbReference type="GO" id="GO:0042176">
    <property type="term" value="P:regulation of protein catabolic process"/>
    <property type="evidence" value="ECO:0007669"/>
    <property type="project" value="UniProtKB-UniRule"/>
</dbReference>
<dbReference type="PIRSF" id="PIRSF015947">
    <property type="entry name" value="26S_Psome_Rpn2"/>
    <property type="match status" value="1"/>
</dbReference>
<evidence type="ECO:0000259" key="8">
    <source>
        <dbReference type="Pfam" id="PF18004"/>
    </source>
</evidence>
<keyword evidence="11" id="KW-1185">Reference proteome</keyword>
<feature type="domain" description="26S proteasome regulatory subunit RPN2 C-terminal" evidence="8">
    <location>
        <begin position="895"/>
        <end position="1084"/>
    </location>
</feature>
<dbReference type="Pfam" id="PF01851">
    <property type="entry name" value="PC_rep"/>
    <property type="match status" value="2"/>
</dbReference>
<dbReference type="Pfam" id="PF13646">
    <property type="entry name" value="HEAT_2"/>
    <property type="match status" value="1"/>
</dbReference>
<keyword evidence="4" id="KW-0677">Repeat</keyword>
<feature type="compositionally biased region" description="Basic and acidic residues" evidence="7">
    <location>
        <begin position="1078"/>
        <end position="1093"/>
    </location>
</feature>
<dbReference type="InterPro" id="IPR040623">
    <property type="entry name" value="RPN2_C"/>
</dbReference>
<dbReference type="Pfam" id="PF18004">
    <property type="entry name" value="RPN2_C"/>
    <property type="match status" value="1"/>
</dbReference>
<dbReference type="InterPro" id="IPR048570">
    <property type="entry name" value="PSMD1_RPN2_N"/>
</dbReference>
<dbReference type="InterPro" id="IPR016024">
    <property type="entry name" value="ARM-type_fold"/>
</dbReference>
<feature type="region of interest" description="Disordered" evidence="7">
    <location>
        <begin position="175"/>
        <end position="196"/>
    </location>
</feature>
<comment type="caution">
    <text evidence="10">The sequence shown here is derived from an EMBL/GenBank/DDBJ whole genome shotgun (WGS) entry which is preliminary data.</text>
</comment>
<dbReference type="FunFam" id="1.25.10.10:FF:000017">
    <property type="entry name" value="26S proteasome non-ATPase regulatory subunit 1"/>
    <property type="match status" value="1"/>
</dbReference>
<proteinExistence type="inferred from homology"/>
<dbReference type="GO" id="GO:0030234">
    <property type="term" value="F:enzyme regulator activity"/>
    <property type="evidence" value="ECO:0007669"/>
    <property type="project" value="UniProtKB-UniRule"/>
</dbReference>
<dbReference type="GO" id="GO:0008540">
    <property type="term" value="C:proteasome regulatory particle, base subcomplex"/>
    <property type="evidence" value="ECO:0007669"/>
    <property type="project" value="UniProtKB-UniRule"/>
</dbReference>
<keyword evidence="5 6" id="KW-0647">Proteasome</keyword>
<comment type="function">
    <text evidence="1 6">Acts as a regulatory subunit of the 26S proteasome which is involved in the ATP-dependent degradation of ubiquitinated proteins.</text>
</comment>
<dbReference type="Pfam" id="PF21505">
    <property type="entry name" value="RPN2_N"/>
    <property type="match status" value="2"/>
</dbReference>
<evidence type="ECO:0000256" key="6">
    <source>
        <dbReference type="PIRNR" id="PIRNR015947"/>
    </source>
</evidence>
<evidence type="ECO:0000256" key="3">
    <source>
        <dbReference type="ARBA" id="ARBA00015684"/>
    </source>
</evidence>
<accession>A0AAD5WV50</accession>
<feature type="compositionally biased region" description="Low complexity" evidence="7">
    <location>
        <begin position="1147"/>
        <end position="1161"/>
    </location>
</feature>
<dbReference type="PANTHER" id="PTHR10943">
    <property type="entry name" value="26S PROTEASOME NON-ATPASE REGULATORY SUBUNIT"/>
    <property type="match status" value="1"/>
</dbReference>
<dbReference type="EMBL" id="JAKWBI020000022">
    <property type="protein sequence ID" value="KAJ2905897.1"/>
    <property type="molecule type" value="Genomic_DNA"/>
</dbReference>
<feature type="compositionally biased region" description="Basic and acidic residues" evidence="7">
    <location>
        <begin position="984"/>
        <end position="1007"/>
    </location>
</feature>
<dbReference type="GO" id="GO:0005634">
    <property type="term" value="C:nucleus"/>
    <property type="evidence" value="ECO:0007669"/>
    <property type="project" value="TreeGrafter"/>
</dbReference>
<dbReference type="AlphaFoldDB" id="A0AAD5WV50"/>
<dbReference type="InterPro" id="IPR016642">
    <property type="entry name" value="26S_Psome_Rpn2"/>
</dbReference>
<feature type="compositionally biased region" description="Basic and acidic residues" evidence="7">
    <location>
        <begin position="1014"/>
        <end position="1034"/>
    </location>
</feature>
<feature type="region of interest" description="Disordered" evidence="7">
    <location>
        <begin position="246"/>
        <end position="268"/>
    </location>
</feature>
<evidence type="ECO:0000313" key="11">
    <source>
        <dbReference type="Proteomes" id="UP001201980"/>
    </source>
</evidence>
<dbReference type="PANTHER" id="PTHR10943:SF2">
    <property type="entry name" value="26S PROTEASOME NON-ATPASE REGULATORY SUBUNIT 1"/>
    <property type="match status" value="1"/>
</dbReference>
<evidence type="ECO:0000259" key="9">
    <source>
        <dbReference type="Pfam" id="PF21505"/>
    </source>
</evidence>
<dbReference type="InterPro" id="IPR011989">
    <property type="entry name" value="ARM-like"/>
</dbReference>
<dbReference type="Proteomes" id="UP001201980">
    <property type="component" value="Unassembled WGS sequence"/>
</dbReference>
<reference evidence="10" key="1">
    <citation type="submission" date="2022-07" db="EMBL/GenBank/DDBJ databases">
        <title>Draft genome sequence of Zalerion maritima ATCC 34329, a (micro)plastics degrading marine fungus.</title>
        <authorList>
            <person name="Paco A."/>
            <person name="Goncalves M.F.M."/>
            <person name="Rocha-Santos T.A.P."/>
            <person name="Alves A."/>
        </authorList>
    </citation>
    <scope>NUCLEOTIDE SEQUENCE</scope>
    <source>
        <strain evidence="10">ATCC 34329</strain>
    </source>
</reference>
<evidence type="ECO:0000256" key="5">
    <source>
        <dbReference type="ARBA" id="ARBA00022942"/>
    </source>
</evidence>
<feature type="domain" description="26S proteasome non-ATPase regulatory subunit 1/RPN2 N-terminal" evidence="9">
    <location>
        <begin position="6"/>
        <end position="129"/>
    </location>
</feature>
<feature type="compositionally biased region" description="Basic and acidic residues" evidence="7">
    <location>
        <begin position="955"/>
        <end position="964"/>
    </location>
</feature>
<evidence type="ECO:0000256" key="1">
    <source>
        <dbReference type="ARBA" id="ARBA00002187"/>
    </source>
</evidence>
<feature type="compositionally biased region" description="Acidic residues" evidence="7">
    <location>
        <begin position="409"/>
        <end position="421"/>
    </location>
</feature>
<organism evidence="10 11">
    <name type="scientific">Zalerion maritima</name>
    <dbReference type="NCBI Taxonomy" id="339359"/>
    <lineage>
        <taxon>Eukaryota</taxon>
        <taxon>Fungi</taxon>
        <taxon>Dikarya</taxon>
        <taxon>Ascomycota</taxon>
        <taxon>Pezizomycotina</taxon>
        <taxon>Sordariomycetes</taxon>
        <taxon>Lulworthiomycetidae</taxon>
        <taxon>Lulworthiales</taxon>
        <taxon>Lulworthiaceae</taxon>
        <taxon>Zalerion</taxon>
    </lineage>
</organism>
<comment type="similarity">
    <text evidence="2 6">Belongs to the proteasome subunit S1 family.</text>
</comment>
<feature type="region of interest" description="Disordered" evidence="7">
    <location>
        <begin position="373"/>
        <end position="421"/>
    </location>
</feature>
<dbReference type="Gene3D" id="1.25.10.10">
    <property type="entry name" value="Leucine-rich Repeat Variant"/>
    <property type="match status" value="1"/>
</dbReference>
<sequence length="1188" mass="128442">MPGLVTATGVLGFLADEEPELKVFALQTLNEDIDTVWTEVASALSQIEALYEDDSFPERQLAALVLAKVYYHLQAYNESMTFSLAAGDLFKLDEPGEFEETIISKCVDQYIAVSSATHHDSPSLCKADTSLPALSTSFSGPEGLSSSLVSPTTPFSQSTLPSKSLLSRASTDNTILDPAFQGSDPKKARSGSIAQLPDSTTQAALQRIIERLFETCLHHGRYRQVVGIAVEARNLGVLRRVIKRASDDEKKTKGKTSSSGAAQNGDQTLGPAEELMDYALGICMDIVQERSLRTKILRLILDLLNDIPNPDYFAIAKCVVYLNSDEEASSMLKTLVETGVEDEDKTALASAYQIAFDLYDNGTQEFLGKIIQALPSGEPPKNKEKEKETEDEPSASDPLLTDQDKNDESDREDEDEEEYNEDLGKAYKNIRYILDGSKTIKLNLEFLFRNNRTDLSILNKVRDSLEARNSIFHTAVTFCNAFMNQGTTNDKFFRDNLEWLSKAVNWTKFTATAALGVIHRGNLSQSRKLLDPYMPRQGSLASGSVYSQGGALFAYGLIHANHGANALDYLKSQFSEGGDEVILHGGALGLGIAGMATGSEEIFESLQKVLFSDSALNGEAVGLAMGLIMLGTGNVKAIEEMVTYAHETNHEKTVRGLAIGMALIMYGRQEGADVLIEGLLNDPDPTIRYGGIMTVALAYCGTGSNKAIRKLLHIAVSDVNDDVRRIAVMSLGFILFRKPGSVPRMVELLSESYNPHVRYGSAMALGISCAGTGLDEAIDLLEPMMKDPADFVRQGALIALAMIMIQQNEVMNPKSASIRKTLRKVVGDRHEDAMTKFGAAVALGIIDAGGRNCTIGLQTQTGNLNMAGIVGMAVFTQYWYWFPFTHFLSLSFSPTSIIGLDHDLEIPNFQFQCSTRPSLFDYPPEQEVKAEEEPKLIATAVLSTTAQAKRRAQKKERAQRRESMDIDSAPSITKTTSGPAAVGDKMDVDDDKKSRAVDETKGDKKTADSSSAAGEKEGSAPAVDVKKKGEKEKPGYSIVNMSRVLPGQLKFISFPQARYKPVKKPTGGPLLLQDTEPESDKVLIDEKLTKVATEKAPVANGSSGGSGSGSGLTQRQSTIAQALGGRGSRNLDDLWGGGGRSERSSRDAAAASGSGAAAAAAVLTAIDEDEEGGDEAPVPGDFEYFTDN</sequence>
<evidence type="ECO:0000256" key="2">
    <source>
        <dbReference type="ARBA" id="ARBA00006308"/>
    </source>
</evidence>
<evidence type="ECO:0000313" key="10">
    <source>
        <dbReference type="EMBL" id="KAJ2905897.1"/>
    </source>
</evidence>